<evidence type="ECO:0000313" key="2">
    <source>
        <dbReference type="Proteomes" id="UP000298061"/>
    </source>
</evidence>
<comment type="caution">
    <text evidence="1">The sequence shown here is derived from an EMBL/GenBank/DDBJ whole genome shotgun (WGS) entry which is preliminary data.</text>
</comment>
<gene>
    <name evidence="1" type="ORF">EWM64_g9319</name>
</gene>
<dbReference type="EMBL" id="SFCI01001932">
    <property type="protein sequence ID" value="TFY74693.1"/>
    <property type="molecule type" value="Genomic_DNA"/>
</dbReference>
<dbReference type="InterPro" id="IPR036397">
    <property type="entry name" value="RNaseH_sf"/>
</dbReference>
<dbReference type="STRING" id="135208.A0A4Y9ZL67"/>
<dbReference type="OrthoDB" id="3237746at2759"/>
<reference evidence="1 2" key="1">
    <citation type="submission" date="2019-02" db="EMBL/GenBank/DDBJ databases">
        <title>Genome sequencing of the rare red list fungi Hericium alpestre (H. flagellum).</title>
        <authorList>
            <person name="Buettner E."/>
            <person name="Kellner H."/>
        </authorList>
    </citation>
    <scope>NUCLEOTIDE SEQUENCE [LARGE SCALE GENOMIC DNA]</scope>
    <source>
        <strain evidence="1 2">DSM 108284</strain>
    </source>
</reference>
<dbReference type="Gene3D" id="3.30.420.10">
    <property type="entry name" value="Ribonuclease H-like superfamily/Ribonuclease H"/>
    <property type="match status" value="1"/>
</dbReference>
<protein>
    <submittedName>
        <fullName evidence="1">Uncharacterized protein</fullName>
    </submittedName>
</protein>
<dbReference type="Proteomes" id="UP000298061">
    <property type="component" value="Unassembled WGS sequence"/>
</dbReference>
<evidence type="ECO:0000313" key="1">
    <source>
        <dbReference type="EMBL" id="TFY74693.1"/>
    </source>
</evidence>
<keyword evidence="2" id="KW-1185">Reference proteome</keyword>
<sequence>MAVQIWVTHGCTRVKPYGLVEGTNKILLHVLAWLTLPGLGEEDYNKVRWETLHKTWPDHLEMAVRMLNNCLLPALKFSPRELMFGLVINTTPSPIEESTSILHTPDAAMHMVYVTQQHLDGYEAIVKHATHPSVLLQTFWPCLIAPENKIQTHQILSLAPDFESGSRF</sequence>
<dbReference type="AlphaFoldDB" id="A0A4Y9ZL67"/>
<dbReference type="GO" id="GO:0003676">
    <property type="term" value="F:nucleic acid binding"/>
    <property type="evidence" value="ECO:0007669"/>
    <property type="project" value="InterPro"/>
</dbReference>
<proteinExistence type="predicted"/>
<organism evidence="1 2">
    <name type="scientific">Hericium alpestre</name>
    <dbReference type="NCBI Taxonomy" id="135208"/>
    <lineage>
        <taxon>Eukaryota</taxon>
        <taxon>Fungi</taxon>
        <taxon>Dikarya</taxon>
        <taxon>Basidiomycota</taxon>
        <taxon>Agaricomycotina</taxon>
        <taxon>Agaricomycetes</taxon>
        <taxon>Russulales</taxon>
        <taxon>Hericiaceae</taxon>
        <taxon>Hericium</taxon>
    </lineage>
</organism>
<name>A0A4Y9ZL67_9AGAM</name>
<accession>A0A4Y9ZL67</accession>